<sequence length="306" mass="34736">MLEDNITDTTLNNRLSALKRAIKVHTNYMYSKRDNDDLELFIRKELVLKGLVSTAARPKPVAPLPVAEDLIYFLWACDKYQDMHPRARLQLSFSILLMCSLGTRPGEFVESDAWKHTNEGLLYKDVDVEYQDDQDYSGFLVKVRLRNRKGHRDYKKHAPVSFLTEEPSIRSACPVSYFLALALADGAFSEGNTLEELTAMKIQPGSLSYCFKFRPEVLGKPILRSICSDGSLSDSRVMTYSAFNNTLKGLGQRAGYEENLSAYCFRRAFARTIRKTATSQEQRQLMSHQGEQPMGYYTSGMVGIDC</sequence>
<dbReference type="AlphaFoldDB" id="A0A6A5S8V4"/>
<keyword evidence="2" id="KW-1185">Reference proteome</keyword>
<name>A0A6A5S8V4_9PLEO</name>
<feature type="non-terminal residue" evidence="1">
    <location>
        <position position="306"/>
    </location>
</feature>
<dbReference type="PANTHER" id="PTHR37535">
    <property type="entry name" value="FLUG DOMAIN PROTEIN"/>
    <property type="match status" value="1"/>
</dbReference>
<accession>A0A6A5S8V4</accession>
<dbReference type="GO" id="GO:0006310">
    <property type="term" value="P:DNA recombination"/>
    <property type="evidence" value="ECO:0007669"/>
    <property type="project" value="InterPro"/>
</dbReference>
<dbReference type="EMBL" id="ML976204">
    <property type="protein sequence ID" value="KAF1936199.1"/>
    <property type="molecule type" value="Genomic_DNA"/>
</dbReference>
<evidence type="ECO:0000313" key="1">
    <source>
        <dbReference type="EMBL" id="KAF1936199.1"/>
    </source>
</evidence>
<organism evidence="1 2">
    <name type="scientific">Clathrospora elynae</name>
    <dbReference type="NCBI Taxonomy" id="706981"/>
    <lineage>
        <taxon>Eukaryota</taxon>
        <taxon>Fungi</taxon>
        <taxon>Dikarya</taxon>
        <taxon>Ascomycota</taxon>
        <taxon>Pezizomycotina</taxon>
        <taxon>Dothideomycetes</taxon>
        <taxon>Pleosporomycetidae</taxon>
        <taxon>Pleosporales</taxon>
        <taxon>Diademaceae</taxon>
        <taxon>Clathrospora</taxon>
    </lineage>
</organism>
<dbReference type="Gene3D" id="1.10.443.10">
    <property type="entry name" value="Intergrase catalytic core"/>
    <property type="match status" value="1"/>
</dbReference>
<evidence type="ECO:0008006" key="3">
    <source>
        <dbReference type="Google" id="ProtNLM"/>
    </source>
</evidence>
<dbReference type="GO" id="GO:0015074">
    <property type="term" value="P:DNA integration"/>
    <property type="evidence" value="ECO:0007669"/>
    <property type="project" value="InterPro"/>
</dbReference>
<dbReference type="InterPro" id="IPR013762">
    <property type="entry name" value="Integrase-like_cat_sf"/>
</dbReference>
<dbReference type="InterPro" id="IPR021842">
    <property type="entry name" value="DUF3435"/>
</dbReference>
<proteinExistence type="predicted"/>
<protein>
    <recommendedName>
        <fullName evidence="3">Tyr recombinase domain-containing protein</fullName>
    </recommendedName>
</protein>
<evidence type="ECO:0000313" key="2">
    <source>
        <dbReference type="Proteomes" id="UP000800038"/>
    </source>
</evidence>
<gene>
    <name evidence="1" type="ORF">EJ02DRAFT_387801</name>
</gene>
<dbReference type="PANTHER" id="PTHR37535:SF3">
    <property type="entry name" value="FLUG DOMAIN-CONTAINING PROTEIN"/>
    <property type="match status" value="1"/>
</dbReference>
<dbReference type="OrthoDB" id="3943630at2759"/>
<reference evidence="1" key="1">
    <citation type="journal article" date="2020" name="Stud. Mycol.">
        <title>101 Dothideomycetes genomes: a test case for predicting lifestyles and emergence of pathogens.</title>
        <authorList>
            <person name="Haridas S."/>
            <person name="Albert R."/>
            <person name="Binder M."/>
            <person name="Bloem J."/>
            <person name="Labutti K."/>
            <person name="Salamov A."/>
            <person name="Andreopoulos B."/>
            <person name="Baker S."/>
            <person name="Barry K."/>
            <person name="Bills G."/>
            <person name="Bluhm B."/>
            <person name="Cannon C."/>
            <person name="Castanera R."/>
            <person name="Culley D."/>
            <person name="Daum C."/>
            <person name="Ezra D."/>
            <person name="Gonzalez J."/>
            <person name="Henrissat B."/>
            <person name="Kuo A."/>
            <person name="Liang C."/>
            <person name="Lipzen A."/>
            <person name="Lutzoni F."/>
            <person name="Magnuson J."/>
            <person name="Mondo S."/>
            <person name="Nolan M."/>
            <person name="Ohm R."/>
            <person name="Pangilinan J."/>
            <person name="Park H.-J."/>
            <person name="Ramirez L."/>
            <person name="Alfaro M."/>
            <person name="Sun H."/>
            <person name="Tritt A."/>
            <person name="Yoshinaga Y."/>
            <person name="Zwiers L.-H."/>
            <person name="Turgeon B."/>
            <person name="Goodwin S."/>
            <person name="Spatafora J."/>
            <person name="Crous P."/>
            <person name="Grigoriev I."/>
        </authorList>
    </citation>
    <scope>NUCLEOTIDE SEQUENCE</scope>
    <source>
        <strain evidence="1">CBS 161.51</strain>
    </source>
</reference>
<dbReference type="GO" id="GO:0003677">
    <property type="term" value="F:DNA binding"/>
    <property type="evidence" value="ECO:0007669"/>
    <property type="project" value="InterPro"/>
</dbReference>
<dbReference type="Proteomes" id="UP000800038">
    <property type="component" value="Unassembled WGS sequence"/>
</dbReference>
<dbReference type="Pfam" id="PF11917">
    <property type="entry name" value="DUF3435"/>
    <property type="match status" value="1"/>
</dbReference>